<dbReference type="AlphaFoldDB" id="A0A261SCU0"/>
<keyword evidence="1" id="KW-0805">Transcription regulation</keyword>
<evidence type="ECO:0000256" key="2">
    <source>
        <dbReference type="ARBA" id="ARBA00023125"/>
    </source>
</evidence>
<dbReference type="PANTHER" id="PTHR30146:SF33">
    <property type="entry name" value="TRANSCRIPTIONAL REGULATOR"/>
    <property type="match status" value="1"/>
</dbReference>
<feature type="domain" description="HTH lacI-type" evidence="5">
    <location>
        <begin position="131"/>
        <end position="185"/>
    </location>
</feature>
<dbReference type="EMBL" id="NEVM01000002">
    <property type="protein sequence ID" value="OZI34620.1"/>
    <property type="molecule type" value="Genomic_DNA"/>
</dbReference>
<dbReference type="SMART" id="SM00354">
    <property type="entry name" value="HTH_LACI"/>
    <property type="match status" value="1"/>
</dbReference>
<keyword evidence="3" id="KW-0804">Transcription</keyword>
<dbReference type="GO" id="GO:0000976">
    <property type="term" value="F:transcription cis-regulatory region binding"/>
    <property type="evidence" value="ECO:0007669"/>
    <property type="project" value="TreeGrafter"/>
</dbReference>
<dbReference type="PROSITE" id="PS50932">
    <property type="entry name" value="HTH_LACI_2"/>
    <property type="match status" value="1"/>
</dbReference>
<evidence type="ECO:0000259" key="5">
    <source>
        <dbReference type="PROSITE" id="PS50932"/>
    </source>
</evidence>
<keyword evidence="2" id="KW-0238">DNA-binding</keyword>
<dbReference type="Proteomes" id="UP000216020">
    <property type="component" value="Unassembled WGS sequence"/>
</dbReference>
<dbReference type="PANTHER" id="PTHR30146">
    <property type="entry name" value="LACI-RELATED TRANSCRIPTIONAL REPRESSOR"/>
    <property type="match status" value="1"/>
</dbReference>
<name>A0A261SCU0_9BORD</name>
<dbReference type="OrthoDB" id="8770688at2"/>
<dbReference type="CDD" id="cd01392">
    <property type="entry name" value="HTH_LacI"/>
    <property type="match status" value="1"/>
</dbReference>
<comment type="caution">
    <text evidence="6">The sequence shown here is derived from an EMBL/GenBank/DDBJ whole genome shotgun (WGS) entry which is preliminary data.</text>
</comment>
<dbReference type="Gene3D" id="3.40.50.2300">
    <property type="match status" value="2"/>
</dbReference>
<dbReference type="SUPFAM" id="SSF53822">
    <property type="entry name" value="Periplasmic binding protein-like I"/>
    <property type="match status" value="1"/>
</dbReference>
<evidence type="ECO:0000256" key="3">
    <source>
        <dbReference type="ARBA" id="ARBA00023163"/>
    </source>
</evidence>
<proteinExistence type="predicted"/>
<keyword evidence="7" id="KW-1185">Reference proteome</keyword>
<evidence type="ECO:0000313" key="7">
    <source>
        <dbReference type="Proteomes" id="UP000216020"/>
    </source>
</evidence>
<dbReference type="Pfam" id="PF00356">
    <property type="entry name" value="LacI"/>
    <property type="match status" value="1"/>
</dbReference>
<reference evidence="7" key="1">
    <citation type="submission" date="2017-05" db="EMBL/GenBank/DDBJ databases">
        <title>Complete and WGS of Bordetella genogroups.</title>
        <authorList>
            <person name="Spilker T."/>
            <person name="Lipuma J."/>
        </authorList>
    </citation>
    <scope>NUCLEOTIDE SEQUENCE [LARGE SCALE GENOMIC DNA]</scope>
    <source>
        <strain evidence="7">AU16122</strain>
    </source>
</reference>
<gene>
    <name evidence="6" type="ORF">CAL29_14100</name>
</gene>
<evidence type="ECO:0000313" key="6">
    <source>
        <dbReference type="EMBL" id="OZI34620.1"/>
    </source>
</evidence>
<evidence type="ECO:0000256" key="1">
    <source>
        <dbReference type="ARBA" id="ARBA00023015"/>
    </source>
</evidence>
<evidence type="ECO:0000256" key="4">
    <source>
        <dbReference type="SAM" id="MobiDB-lite"/>
    </source>
</evidence>
<dbReference type="InterPro" id="IPR000843">
    <property type="entry name" value="HTH_LacI"/>
</dbReference>
<dbReference type="Pfam" id="PF13377">
    <property type="entry name" value="Peripla_BP_3"/>
    <property type="match status" value="1"/>
</dbReference>
<sequence>MVMCLWNRFHPKRKKKPPRRAADAACCPPRERFCFGVARRQKTPAGSAQALRWASISKASWFRMKPVPWQKCIIPPRDPSIFAYSFFVYSLLPVRDAARPRSSHPGESMTADAPDESAARRRGARPKLLATTNRDIARLAQVSVVTVSRYFNSPELVSEGVRERLREVIAQTGYVPSQVARRLASSKSGVVGAVMQNIGSPTFARVVQGITEVVDRQGLQLLLASSDYLQHAEARAIRTFLGWHPSALILTRGDHAPDIEALLRGTRVPVVEAWDLADDRPFHQVGFRQQDAGALVARHFLEQGVRCARYVLPASIQDSRATRRGEGFVSAMQAAGAVAACVRAAEADDFAAGEAAIAAFAAEAPGARPRALAFANDNMAMAALLRAPAYGVQVPRDCGVAGYGDALVAPMLSPALTTVRPDPYAIGAAAAHAALRLMQGGAEAGAAAVRQEVPCALVARESSAMTA</sequence>
<feature type="region of interest" description="Disordered" evidence="4">
    <location>
        <begin position="99"/>
        <end position="123"/>
    </location>
</feature>
<organism evidence="6 7">
    <name type="scientific">Bordetella genomosp. 10</name>
    <dbReference type="NCBI Taxonomy" id="1416804"/>
    <lineage>
        <taxon>Bacteria</taxon>
        <taxon>Pseudomonadati</taxon>
        <taxon>Pseudomonadota</taxon>
        <taxon>Betaproteobacteria</taxon>
        <taxon>Burkholderiales</taxon>
        <taxon>Alcaligenaceae</taxon>
        <taxon>Bordetella</taxon>
    </lineage>
</organism>
<dbReference type="SUPFAM" id="SSF47413">
    <property type="entry name" value="lambda repressor-like DNA-binding domains"/>
    <property type="match status" value="1"/>
</dbReference>
<accession>A0A261SCU0</accession>
<dbReference type="GO" id="GO:0003700">
    <property type="term" value="F:DNA-binding transcription factor activity"/>
    <property type="evidence" value="ECO:0007669"/>
    <property type="project" value="TreeGrafter"/>
</dbReference>
<dbReference type="InterPro" id="IPR010982">
    <property type="entry name" value="Lambda_DNA-bd_dom_sf"/>
</dbReference>
<dbReference type="Gene3D" id="1.10.260.40">
    <property type="entry name" value="lambda repressor-like DNA-binding domains"/>
    <property type="match status" value="1"/>
</dbReference>
<protein>
    <recommendedName>
        <fullName evidence="5">HTH lacI-type domain-containing protein</fullName>
    </recommendedName>
</protein>
<dbReference type="InterPro" id="IPR028082">
    <property type="entry name" value="Peripla_BP_I"/>
</dbReference>
<dbReference type="InterPro" id="IPR046335">
    <property type="entry name" value="LacI/GalR-like_sensor"/>
</dbReference>